<dbReference type="OrthoDB" id="5143322at2759"/>
<evidence type="ECO:0008006" key="4">
    <source>
        <dbReference type="Google" id="ProtNLM"/>
    </source>
</evidence>
<protein>
    <recommendedName>
        <fullName evidence="4">PH domain-containing protein</fullName>
    </recommendedName>
</protein>
<evidence type="ECO:0000256" key="1">
    <source>
        <dbReference type="SAM" id="MobiDB-lite"/>
    </source>
</evidence>
<feature type="compositionally biased region" description="Low complexity" evidence="1">
    <location>
        <begin position="116"/>
        <end position="130"/>
    </location>
</feature>
<comment type="caution">
    <text evidence="2">The sequence shown here is derived from an EMBL/GenBank/DDBJ whole genome shotgun (WGS) entry which is preliminary data.</text>
</comment>
<organism evidence="2 3">
    <name type="scientific">Ophiocordyceps australis</name>
    <dbReference type="NCBI Taxonomy" id="1399860"/>
    <lineage>
        <taxon>Eukaryota</taxon>
        <taxon>Fungi</taxon>
        <taxon>Dikarya</taxon>
        <taxon>Ascomycota</taxon>
        <taxon>Pezizomycotina</taxon>
        <taxon>Sordariomycetes</taxon>
        <taxon>Hypocreomycetidae</taxon>
        <taxon>Hypocreales</taxon>
        <taxon>Ophiocordycipitaceae</taxon>
        <taxon>Ophiocordyceps</taxon>
    </lineage>
</organism>
<proteinExistence type="predicted"/>
<accession>A0A2C5Y6B7</accession>
<dbReference type="AlphaFoldDB" id="A0A2C5Y6B7"/>
<reference evidence="2 3" key="1">
    <citation type="submission" date="2017-06" db="EMBL/GenBank/DDBJ databases">
        <title>Ant-infecting Ophiocordyceps genomes reveal a high diversity of potential behavioral manipulation genes and a possible major role for enterotoxins.</title>
        <authorList>
            <person name="De Bekker C."/>
            <person name="Evans H.C."/>
            <person name="Brachmann A."/>
            <person name="Hughes D.P."/>
        </authorList>
    </citation>
    <scope>NUCLEOTIDE SEQUENCE [LARGE SCALE GENOMIC DNA]</scope>
    <source>
        <strain evidence="2 3">Map64</strain>
    </source>
</reference>
<gene>
    <name evidence="2" type="ORF">CDD81_6395</name>
</gene>
<keyword evidence="3" id="KW-1185">Reference proteome</keyword>
<dbReference type="EMBL" id="NJET01000059">
    <property type="protein sequence ID" value="PHH62970.1"/>
    <property type="molecule type" value="Genomic_DNA"/>
</dbReference>
<evidence type="ECO:0000313" key="3">
    <source>
        <dbReference type="Proteomes" id="UP000226192"/>
    </source>
</evidence>
<dbReference type="Proteomes" id="UP000226192">
    <property type="component" value="Unassembled WGS sequence"/>
</dbReference>
<feature type="region of interest" description="Disordered" evidence="1">
    <location>
        <begin position="21"/>
        <end position="51"/>
    </location>
</feature>
<name>A0A2C5Y6B7_9HYPO</name>
<sequence length="475" mass="53394">MAGKPDKKTIEMACLADLGRARQDDLPLSDKQKKGPSYAPGRRNGTDHIPPVIKKGLKVKWKVALSDAEAEQMEGLKVADARPWAKKMAKDFMARNAITSAPPKPCQYSKPKNSKPKSSTKSLQQILQQPPCRPGGLPPPQQTFPKRVLRSNSARQVSTIVQTPQLHGQDALQQTTLFEADFLYFENLLSQQRNGHCAMKVYATEDCAFLIMIVEGISTMKINVVDISSTHIWEKCLLITAKRNDKTITWGMQFMTLDVTSRFKKWLDALRLAATPISPDKVEDKATVADNEQPEHSLIDFSTTDEFDYEGVAKQLQTLVARIIPECTENGLQMSNDAIHEIEETIIASWRQQGFLKNVPDNIEAELLEVLRSLLRFKRKAQEAKSVGFHLTPTMKSLMELQLDMQSKPKFIKYSAKEIEELRSKASNGLESSRWALSQTSHILVRQTSRDVLAEAVKEPGFKTKQGLDASYWAN</sequence>
<feature type="compositionally biased region" description="Basic and acidic residues" evidence="1">
    <location>
        <begin position="21"/>
        <end position="33"/>
    </location>
</feature>
<evidence type="ECO:0000313" key="2">
    <source>
        <dbReference type="EMBL" id="PHH62970.1"/>
    </source>
</evidence>
<feature type="region of interest" description="Disordered" evidence="1">
    <location>
        <begin position="96"/>
        <end position="145"/>
    </location>
</feature>
<feature type="compositionally biased region" description="Pro residues" evidence="1">
    <location>
        <begin position="131"/>
        <end position="142"/>
    </location>
</feature>